<protein>
    <recommendedName>
        <fullName evidence="3">Ketoreductase domain-containing protein</fullName>
    </recommendedName>
</protein>
<dbReference type="EMBL" id="LR746280">
    <property type="protein sequence ID" value="CAA7410360.1"/>
    <property type="molecule type" value="Genomic_DNA"/>
</dbReference>
<name>A0A7I8LKM0_SPIIN</name>
<gene>
    <name evidence="4" type="ORF">SI8410_17021038</name>
</gene>
<keyword evidence="5" id="KW-1185">Reference proteome</keyword>
<evidence type="ECO:0000259" key="3">
    <source>
        <dbReference type="SMART" id="SM00822"/>
    </source>
</evidence>
<evidence type="ECO:0000313" key="4">
    <source>
        <dbReference type="EMBL" id="CAA7410360.1"/>
    </source>
</evidence>
<proteinExistence type="inferred from homology"/>
<dbReference type="AlphaFoldDB" id="A0A7I8LKM0"/>
<dbReference type="InterPro" id="IPR020904">
    <property type="entry name" value="Sc_DH/Rdtase_CS"/>
</dbReference>
<dbReference type="Proteomes" id="UP000663760">
    <property type="component" value="Chromosome 17"/>
</dbReference>
<dbReference type="PANTHER" id="PTHR48107:SF8">
    <property type="entry name" value="OS06G0185100 PROTEIN"/>
    <property type="match status" value="1"/>
</dbReference>
<evidence type="ECO:0000256" key="2">
    <source>
        <dbReference type="ARBA" id="ARBA00023002"/>
    </source>
</evidence>
<dbReference type="PROSITE" id="PS00061">
    <property type="entry name" value="ADH_SHORT"/>
    <property type="match status" value="1"/>
</dbReference>
<keyword evidence="2" id="KW-0560">Oxidoreductase</keyword>
<evidence type="ECO:0000256" key="1">
    <source>
        <dbReference type="ARBA" id="ARBA00006484"/>
    </source>
</evidence>
<feature type="domain" description="Ketoreductase" evidence="3">
    <location>
        <begin position="17"/>
        <end position="206"/>
    </location>
</feature>
<dbReference type="InterPro" id="IPR057326">
    <property type="entry name" value="KR_dom"/>
</dbReference>
<dbReference type="Pfam" id="PF13561">
    <property type="entry name" value="adh_short_C2"/>
    <property type="match status" value="1"/>
</dbReference>
<accession>A0A7I8LKM0</accession>
<dbReference type="InterPro" id="IPR002347">
    <property type="entry name" value="SDR_fam"/>
</dbReference>
<reference evidence="4" key="1">
    <citation type="submission" date="2020-02" db="EMBL/GenBank/DDBJ databases">
        <authorList>
            <person name="Scholz U."/>
            <person name="Mascher M."/>
            <person name="Fiebig A."/>
        </authorList>
    </citation>
    <scope>NUCLEOTIDE SEQUENCE</scope>
</reference>
<dbReference type="OrthoDB" id="1669814at2759"/>
<dbReference type="SUPFAM" id="SSF51735">
    <property type="entry name" value="NAD(P)-binding Rossmann-fold domains"/>
    <property type="match status" value="1"/>
</dbReference>
<dbReference type="FunFam" id="3.40.50.720:FF:000084">
    <property type="entry name" value="Short-chain dehydrogenase reductase"/>
    <property type="match status" value="1"/>
</dbReference>
<dbReference type="PANTHER" id="PTHR48107">
    <property type="entry name" value="NADPH-DEPENDENT ALDEHYDE REDUCTASE-LIKE PROTEIN, CHLOROPLASTIC-RELATED"/>
    <property type="match status" value="1"/>
</dbReference>
<dbReference type="GO" id="GO:0016614">
    <property type="term" value="F:oxidoreductase activity, acting on CH-OH group of donors"/>
    <property type="evidence" value="ECO:0007669"/>
    <property type="project" value="UniProtKB-ARBA"/>
</dbReference>
<evidence type="ECO:0000313" key="5">
    <source>
        <dbReference type="Proteomes" id="UP000663760"/>
    </source>
</evidence>
<dbReference type="Gene3D" id="3.40.50.720">
    <property type="entry name" value="NAD(P)-binding Rossmann-like Domain"/>
    <property type="match status" value="1"/>
</dbReference>
<dbReference type="InterPro" id="IPR036291">
    <property type="entry name" value="NAD(P)-bd_dom_sf"/>
</dbReference>
<dbReference type="SMART" id="SM00822">
    <property type="entry name" value="PKS_KR"/>
    <property type="match status" value="1"/>
</dbReference>
<dbReference type="PRINTS" id="PR00081">
    <property type="entry name" value="GDHRDH"/>
</dbReference>
<dbReference type="PRINTS" id="PR00080">
    <property type="entry name" value="SDRFAMILY"/>
</dbReference>
<sequence length="267" mass="28059">MEGTSAEDTALRSLHGRVAIVTGGAGAIGGAVSRHLASLGAKVVVNYFGDSFDADRLVAAVNDEFSCCQPPRAIAVQANVTDETQVKALFDAAELAFGPEGIHIVVTCAGVNDPYKSPLAELTPEHWDQMFLVNAKGTFLCCREAARRLVRGGGGRIITISSSTVDSLRPGYGAYAASKAAVEVLTKILSRELAGTGITANAVSPGPIVTPMFFENKSEEEVRKRVADCPLGRLGYPEDVARLVGYLVSVAGEFVNGQSIRINGGYI</sequence>
<organism evidence="4 5">
    <name type="scientific">Spirodela intermedia</name>
    <name type="common">Intermediate duckweed</name>
    <dbReference type="NCBI Taxonomy" id="51605"/>
    <lineage>
        <taxon>Eukaryota</taxon>
        <taxon>Viridiplantae</taxon>
        <taxon>Streptophyta</taxon>
        <taxon>Embryophyta</taxon>
        <taxon>Tracheophyta</taxon>
        <taxon>Spermatophyta</taxon>
        <taxon>Magnoliopsida</taxon>
        <taxon>Liliopsida</taxon>
        <taxon>Araceae</taxon>
        <taxon>Lemnoideae</taxon>
        <taxon>Spirodela</taxon>
    </lineage>
</organism>
<comment type="similarity">
    <text evidence="1">Belongs to the short-chain dehydrogenases/reductases (SDR) family.</text>
</comment>